<gene>
    <name evidence="13" type="ORF">CYBJADRAFT_170513</name>
</gene>
<comment type="cofactor">
    <cofactor evidence="1">
        <name>Mg(2+)</name>
        <dbReference type="ChEBI" id="CHEBI:18420"/>
    </cofactor>
</comment>
<keyword evidence="10" id="KW-0408">Iron</keyword>
<keyword evidence="8" id="KW-0269">Exonuclease</keyword>
<keyword evidence="6" id="KW-0479">Metal-binding</keyword>
<comment type="similarity">
    <text evidence="3">Belongs to the EXO5 family.</text>
</comment>
<evidence type="ECO:0000256" key="8">
    <source>
        <dbReference type="ARBA" id="ARBA00022839"/>
    </source>
</evidence>
<dbReference type="PANTHER" id="PTHR14464">
    <property type="entry name" value="EXONUCLEASE V"/>
    <property type="match status" value="1"/>
</dbReference>
<dbReference type="GO" id="GO:0005739">
    <property type="term" value="C:mitochondrion"/>
    <property type="evidence" value="ECO:0007669"/>
    <property type="project" value="TreeGrafter"/>
</dbReference>
<evidence type="ECO:0000313" key="13">
    <source>
        <dbReference type="EMBL" id="ODV76051.1"/>
    </source>
</evidence>
<dbReference type="GO" id="GO:0036297">
    <property type="term" value="P:interstrand cross-link repair"/>
    <property type="evidence" value="ECO:0007669"/>
    <property type="project" value="TreeGrafter"/>
</dbReference>
<dbReference type="OMA" id="LQVMYYR"/>
<dbReference type="EMBL" id="KV453925">
    <property type="protein sequence ID" value="ODV76051.1"/>
    <property type="molecule type" value="Genomic_DNA"/>
</dbReference>
<keyword evidence="8" id="KW-0378">Hydrolase</keyword>
<dbReference type="Proteomes" id="UP000094389">
    <property type="component" value="Unassembled WGS sequence"/>
</dbReference>
<keyword evidence="11" id="KW-0411">Iron-sulfur</keyword>
<keyword evidence="9" id="KW-0460">Magnesium</keyword>
<evidence type="ECO:0000256" key="10">
    <source>
        <dbReference type="ARBA" id="ARBA00023004"/>
    </source>
</evidence>
<evidence type="ECO:0000256" key="12">
    <source>
        <dbReference type="ARBA" id="ARBA00030412"/>
    </source>
</evidence>
<dbReference type="OrthoDB" id="354769at2759"/>
<dbReference type="GO" id="GO:0045145">
    <property type="term" value="F:single-stranded DNA 5'-3' DNA exonuclease activity"/>
    <property type="evidence" value="ECO:0007669"/>
    <property type="project" value="InterPro"/>
</dbReference>
<keyword evidence="7" id="KW-0540">Nuclease</keyword>
<proteinExistence type="inferred from homology"/>
<dbReference type="Pfam" id="PF09810">
    <property type="entry name" value="Exo5"/>
    <property type="match status" value="1"/>
</dbReference>
<evidence type="ECO:0000313" key="14">
    <source>
        <dbReference type="Proteomes" id="UP000094389"/>
    </source>
</evidence>
<accession>A0A1E4S974</accession>
<sequence length="536" mass="61595">MTSHGQPVEKVVLKLLKRVIPRQKKSITIKDIALSREEIDGVIHSNFIKRIEPKRKRDWEHAPEEIRNVLKYVSVSDAMLQPRLLSYSPSPFDIYTDPKVVDSGSSRLSPAILPRLSVTQLLTKSWCELQELFRICTQRRKKTLARMASGHLIHDKLDQGLKEEVSNELARRLDVERLDPTELPTVVFSSEDTQALNVLAQISNLSGLLLIGEAREVYCHSFVNLDNGFVKDPHRHDLLLTGIIDYLTFENDQGQIVQPLKDFNDIRCVDDILNALRLVESGTLSLGVYDIKTRRDHSIPRQASVLESSKNQIQMYEIMLSTLGETSESGMRMMEEYMDRKHIDIDKPLSNDFILYSLASLPFIKEDYIMVQSGAFHLKYNYSMICGDHSHSEMETFDEFCSELPISSKLQEFANENFGALCQSWKSHLTLRHLIIILVELVHCITTLTNKRSLAVKYYKGADDNFQTVRLSQDKASVSALVKTSLAFWYGLREVEPIERNANSYYDKCQHCDFKDYCSWSKGMVEQYVDRRVNSI</sequence>
<evidence type="ECO:0000256" key="5">
    <source>
        <dbReference type="ARBA" id="ARBA00013561"/>
    </source>
</evidence>
<keyword evidence="6" id="KW-0004">4Fe-4S</keyword>
<dbReference type="GO" id="GO:0051539">
    <property type="term" value="F:4 iron, 4 sulfur cluster binding"/>
    <property type="evidence" value="ECO:0007669"/>
    <property type="project" value="UniProtKB-KW"/>
</dbReference>
<dbReference type="GO" id="GO:0005634">
    <property type="term" value="C:nucleus"/>
    <property type="evidence" value="ECO:0007669"/>
    <property type="project" value="TreeGrafter"/>
</dbReference>
<evidence type="ECO:0000256" key="7">
    <source>
        <dbReference type="ARBA" id="ARBA00022722"/>
    </source>
</evidence>
<comment type="subunit">
    <text evidence="4">Monomer.</text>
</comment>
<organism evidence="13 14">
    <name type="scientific">Cyberlindnera jadinii (strain ATCC 18201 / CBS 1600 / BCRC 20928 / JCM 3617 / NBRC 0987 / NRRL Y-1542)</name>
    <name type="common">Torula yeast</name>
    <name type="synonym">Candida utilis</name>
    <dbReference type="NCBI Taxonomy" id="983966"/>
    <lineage>
        <taxon>Eukaryota</taxon>
        <taxon>Fungi</taxon>
        <taxon>Dikarya</taxon>
        <taxon>Ascomycota</taxon>
        <taxon>Saccharomycotina</taxon>
        <taxon>Saccharomycetes</taxon>
        <taxon>Phaffomycetales</taxon>
        <taxon>Phaffomycetaceae</taxon>
        <taxon>Cyberlindnera</taxon>
    </lineage>
</organism>
<evidence type="ECO:0000256" key="11">
    <source>
        <dbReference type="ARBA" id="ARBA00023014"/>
    </source>
</evidence>
<evidence type="ECO:0000256" key="9">
    <source>
        <dbReference type="ARBA" id="ARBA00022842"/>
    </source>
</evidence>
<protein>
    <recommendedName>
        <fullName evidence="5">Exonuclease V, mitochondrial</fullName>
    </recommendedName>
    <alternativeName>
        <fullName evidence="12">Defects in morphology protein 1</fullName>
    </alternativeName>
</protein>
<evidence type="ECO:0000256" key="3">
    <source>
        <dbReference type="ARBA" id="ARBA00009797"/>
    </source>
</evidence>
<dbReference type="RefSeq" id="XP_020073090.1">
    <property type="nucleotide sequence ID" value="XM_020216121.1"/>
</dbReference>
<keyword evidence="14" id="KW-1185">Reference proteome</keyword>
<dbReference type="PANTHER" id="PTHR14464:SF4">
    <property type="entry name" value="EXONUCLEASE V"/>
    <property type="match status" value="1"/>
</dbReference>
<evidence type="ECO:0000256" key="1">
    <source>
        <dbReference type="ARBA" id="ARBA00001946"/>
    </source>
</evidence>
<dbReference type="AlphaFoldDB" id="A0A1E4S974"/>
<reference evidence="13 14" key="1">
    <citation type="journal article" date="2016" name="Proc. Natl. Acad. Sci. U.S.A.">
        <title>Comparative genomics of biotechnologically important yeasts.</title>
        <authorList>
            <person name="Riley R."/>
            <person name="Haridas S."/>
            <person name="Wolfe K.H."/>
            <person name="Lopes M.R."/>
            <person name="Hittinger C.T."/>
            <person name="Goeker M."/>
            <person name="Salamov A.A."/>
            <person name="Wisecaver J.H."/>
            <person name="Long T.M."/>
            <person name="Calvey C.H."/>
            <person name="Aerts A.L."/>
            <person name="Barry K.W."/>
            <person name="Choi C."/>
            <person name="Clum A."/>
            <person name="Coughlan A.Y."/>
            <person name="Deshpande S."/>
            <person name="Douglass A.P."/>
            <person name="Hanson S.J."/>
            <person name="Klenk H.-P."/>
            <person name="LaButti K.M."/>
            <person name="Lapidus A."/>
            <person name="Lindquist E.A."/>
            <person name="Lipzen A.M."/>
            <person name="Meier-Kolthoff J.P."/>
            <person name="Ohm R.A."/>
            <person name="Otillar R.P."/>
            <person name="Pangilinan J.L."/>
            <person name="Peng Y."/>
            <person name="Rokas A."/>
            <person name="Rosa C.A."/>
            <person name="Scheuner C."/>
            <person name="Sibirny A.A."/>
            <person name="Slot J.C."/>
            <person name="Stielow J.B."/>
            <person name="Sun H."/>
            <person name="Kurtzman C.P."/>
            <person name="Blackwell M."/>
            <person name="Grigoriev I.V."/>
            <person name="Jeffries T.W."/>
        </authorList>
    </citation>
    <scope>NUCLEOTIDE SEQUENCE [LARGE SCALE GENOMIC DNA]</scope>
    <source>
        <strain evidence="14">ATCC 18201 / CBS 1600 / BCRC 20928 / JCM 3617 / NBRC 0987 / NRRL Y-1542</strain>
    </source>
</reference>
<name>A0A1E4S974_CYBJN</name>
<evidence type="ECO:0000256" key="6">
    <source>
        <dbReference type="ARBA" id="ARBA00022485"/>
    </source>
</evidence>
<evidence type="ECO:0000256" key="2">
    <source>
        <dbReference type="ARBA" id="ARBA00001966"/>
    </source>
</evidence>
<dbReference type="GeneID" id="30990517"/>
<evidence type="ECO:0000256" key="4">
    <source>
        <dbReference type="ARBA" id="ARBA00011245"/>
    </source>
</evidence>
<dbReference type="InterPro" id="IPR019190">
    <property type="entry name" value="EXOV"/>
</dbReference>
<comment type="cofactor">
    <cofactor evidence="2">
        <name>[4Fe-4S] cluster</name>
        <dbReference type="ChEBI" id="CHEBI:49883"/>
    </cofactor>
</comment>